<proteinExistence type="predicted"/>
<feature type="region of interest" description="Disordered" evidence="1">
    <location>
        <begin position="1"/>
        <end position="35"/>
    </location>
</feature>
<name>A0A6J5MP91_9CAUD</name>
<feature type="compositionally biased region" description="Basic and acidic residues" evidence="1">
    <location>
        <begin position="15"/>
        <end position="33"/>
    </location>
</feature>
<dbReference type="EMBL" id="LR796481">
    <property type="protein sequence ID" value="CAB4148182.1"/>
    <property type="molecule type" value="Genomic_DNA"/>
</dbReference>
<reference evidence="3" key="1">
    <citation type="submission" date="2020-04" db="EMBL/GenBank/DDBJ databases">
        <authorList>
            <person name="Chiriac C."/>
            <person name="Salcher M."/>
            <person name="Ghai R."/>
            <person name="Kavagutti S V."/>
        </authorList>
    </citation>
    <scope>NUCLEOTIDE SEQUENCE</scope>
</reference>
<dbReference type="EMBL" id="LR796338">
    <property type="protein sequence ID" value="CAB4137925.1"/>
    <property type="molecule type" value="Genomic_DNA"/>
</dbReference>
<gene>
    <name evidence="2" type="ORF">UFOVP325_146</name>
    <name evidence="3" type="ORF">UFOVP430_141</name>
</gene>
<accession>A0A6J5MP91</accession>
<organism evidence="3">
    <name type="scientific">uncultured Caudovirales phage</name>
    <dbReference type="NCBI Taxonomy" id="2100421"/>
    <lineage>
        <taxon>Viruses</taxon>
        <taxon>Duplodnaviria</taxon>
        <taxon>Heunggongvirae</taxon>
        <taxon>Uroviricota</taxon>
        <taxon>Caudoviricetes</taxon>
        <taxon>Peduoviridae</taxon>
        <taxon>Maltschvirus</taxon>
        <taxon>Maltschvirus maltsch</taxon>
    </lineage>
</organism>
<evidence type="ECO:0000256" key="1">
    <source>
        <dbReference type="SAM" id="MobiDB-lite"/>
    </source>
</evidence>
<evidence type="ECO:0000313" key="3">
    <source>
        <dbReference type="EMBL" id="CAB4148182.1"/>
    </source>
</evidence>
<sequence>MPNNPTSPLDATGRAVEDAAKRVAAEKSQKDSEISLARTQEAISLDNDVFDPKNPEKPLLIDEIEEVGVAVFSDKVVIRTITDIEDMTFGIVNGAPQNYTFKAGVRYSVPVELAAHLERLGYTWRQ</sequence>
<protein>
    <submittedName>
        <fullName evidence="3">Uncharacterized protein</fullName>
    </submittedName>
</protein>
<evidence type="ECO:0000313" key="2">
    <source>
        <dbReference type="EMBL" id="CAB4137925.1"/>
    </source>
</evidence>